<sequence>MKTFVTILKAVVTRVLFATHAFIAVWKLVDLKKGQAAYWYLVAPLMLQGFEGIVSICARNGEEMKWFCPSVFLYLVSVVPPIWLLELGLNDLRVNSTLEMKTSFSEADKPCIGSQPVSYIQQEVKVLEQVLLVILLMGRWLLPKGKLTREQLSRLLLAYLAMAADVIELFECFQEDAVTRNVELIYATLAIWSWSLLQFTLVLSATHSPKLRPSINYPPPQEITMLGSDLATGSRMRRGTKTTCSYNLIMYLDMDILAILTTVLMQDGPFFLLRMTLIFGYKVVSHLNIFFTCKNTLIVSLQLYRLFVLCSQKRIINRKRRELLDEVNSPVEGSEEEEGEEEKIEEVFNDNSTDLPPPPPSGQDAAMDEALEASLLQIIEQVGEENIVKELENLVSLNSEKEIQTDPTSSLKNVSELMSVQASKNTEYERSLENTFYLPDSDLQHSSGAPVFPRQSIKKPRTIGREYGRGEDYPSCCEVSDCPSFSDTDQANDRFFDHQGVSVSSTSLAEPYINEIQHSRWPRLAEHFLPHYQQSQRGASVPSSLRRDPRRKVSQAPSSLAFSHQSFSPEPHRRLKRREGSTRSLSQVPGTASVWDFPHHRHSSYVQPSRYTGISESDAETLETNVNTKNTCLG</sequence>
<evidence type="ECO:0000313" key="3">
    <source>
        <dbReference type="EMBL" id="KAK8384521.1"/>
    </source>
</evidence>
<reference evidence="3 4" key="1">
    <citation type="submission" date="2023-03" db="EMBL/GenBank/DDBJ databases">
        <title>High-quality genome of Scylla paramamosain provides insights in environmental adaptation.</title>
        <authorList>
            <person name="Zhang L."/>
        </authorList>
    </citation>
    <scope>NUCLEOTIDE SEQUENCE [LARGE SCALE GENOMIC DNA]</scope>
    <source>
        <strain evidence="3">LZ_2023a</strain>
        <tissue evidence="3">Muscle</tissue>
    </source>
</reference>
<evidence type="ECO:0000256" key="1">
    <source>
        <dbReference type="SAM" id="MobiDB-lite"/>
    </source>
</evidence>
<name>A0AAW0TAW8_SCYPA</name>
<evidence type="ECO:0000256" key="2">
    <source>
        <dbReference type="SAM" id="Phobius"/>
    </source>
</evidence>
<comment type="caution">
    <text evidence="3">The sequence shown here is derived from an EMBL/GenBank/DDBJ whole genome shotgun (WGS) entry which is preliminary data.</text>
</comment>
<feature type="transmembrane region" description="Helical" evidence="2">
    <location>
        <begin position="244"/>
        <end position="265"/>
    </location>
</feature>
<accession>A0AAW0TAW8</accession>
<feature type="transmembrane region" description="Helical" evidence="2">
    <location>
        <begin position="38"/>
        <end position="59"/>
    </location>
</feature>
<feature type="compositionally biased region" description="Polar residues" evidence="1">
    <location>
        <begin position="555"/>
        <end position="568"/>
    </location>
</feature>
<feature type="compositionally biased region" description="Acidic residues" evidence="1">
    <location>
        <begin position="333"/>
        <end position="348"/>
    </location>
</feature>
<feature type="region of interest" description="Disordered" evidence="1">
    <location>
        <begin position="327"/>
        <end position="365"/>
    </location>
</feature>
<keyword evidence="2" id="KW-0812">Transmembrane</keyword>
<organism evidence="3 4">
    <name type="scientific">Scylla paramamosain</name>
    <name type="common">Mud crab</name>
    <dbReference type="NCBI Taxonomy" id="85552"/>
    <lineage>
        <taxon>Eukaryota</taxon>
        <taxon>Metazoa</taxon>
        <taxon>Ecdysozoa</taxon>
        <taxon>Arthropoda</taxon>
        <taxon>Crustacea</taxon>
        <taxon>Multicrustacea</taxon>
        <taxon>Malacostraca</taxon>
        <taxon>Eumalacostraca</taxon>
        <taxon>Eucarida</taxon>
        <taxon>Decapoda</taxon>
        <taxon>Pleocyemata</taxon>
        <taxon>Brachyura</taxon>
        <taxon>Eubrachyura</taxon>
        <taxon>Portunoidea</taxon>
        <taxon>Portunidae</taxon>
        <taxon>Portuninae</taxon>
        <taxon>Scylla</taxon>
    </lineage>
</organism>
<dbReference type="Pfam" id="PF09772">
    <property type="entry name" value="Tmem26"/>
    <property type="match status" value="1"/>
</dbReference>
<dbReference type="PANTHER" id="PTHR22168">
    <property type="entry name" value="TMEM26 PROTEIN"/>
    <property type="match status" value="1"/>
</dbReference>
<feature type="transmembrane region" description="Helical" evidence="2">
    <location>
        <begin position="7"/>
        <end position="26"/>
    </location>
</feature>
<proteinExistence type="predicted"/>
<dbReference type="InterPro" id="IPR019169">
    <property type="entry name" value="Transmembrane_26"/>
</dbReference>
<evidence type="ECO:0008006" key="5">
    <source>
        <dbReference type="Google" id="ProtNLM"/>
    </source>
</evidence>
<dbReference type="EMBL" id="JARAKH010000034">
    <property type="protein sequence ID" value="KAK8384521.1"/>
    <property type="molecule type" value="Genomic_DNA"/>
</dbReference>
<feature type="compositionally biased region" description="Polar residues" evidence="1">
    <location>
        <begin position="532"/>
        <end position="543"/>
    </location>
</feature>
<evidence type="ECO:0000313" key="4">
    <source>
        <dbReference type="Proteomes" id="UP001487740"/>
    </source>
</evidence>
<dbReference type="AlphaFoldDB" id="A0AAW0TAW8"/>
<protein>
    <recommendedName>
        <fullName evidence="5">Transmembrane protein 26</fullName>
    </recommendedName>
</protein>
<dbReference type="PANTHER" id="PTHR22168:SF8">
    <property type="entry name" value="TRANSMEMBRANE PROTEIN 26"/>
    <property type="match status" value="1"/>
</dbReference>
<feature type="region of interest" description="Disordered" evidence="1">
    <location>
        <begin position="532"/>
        <end position="593"/>
    </location>
</feature>
<dbReference type="Proteomes" id="UP001487740">
    <property type="component" value="Unassembled WGS sequence"/>
</dbReference>
<keyword evidence="2" id="KW-0472">Membrane</keyword>
<keyword evidence="4" id="KW-1185">Reference proteome</keyword>
<keyword evidence="2" id="KW-1133">Transmembrane helix</keyword>
<gene>
    <name evidence="3" type="ORF">O3P69_014236</name>
</gene>